<gene>
    <name evidence="7" type="ORF">PLXY2_LOCUS5381</name>
</gene>
<reference evidence="7" key="1">
    <citation type="submission" date="2020-11" db="EMBL/GenBank/DDBJ databases">
        <authorList>
            <person name="Whiteford S."/>
        </authorList>
    </citation>
    <scope>NUCLEOTIDE SEQUENCE</scope>
</reference>
<feature type="transmembrane region" description="Helical" evidence="5">
    <location>
        <begin position="486"/>
        <end position="506"/>
    </location>
</feature>
<evidence type="ECO:0000256" key="1">
    <source>
        <dbReference type="ARBA" id="ARBA00004141"/>
    </source>
</evidence>
<sequence length="558" mass="62641">METIYSKALLEVGDDGNFQRSFDILYNLVFIGLWSVAYVNIILTLVIIPYNCALPEKPDNISDYNWKLKYIPTTTGAAGENKFSSCYINVDSDTNTSNETKECTSYSYDRTWYNSTIPSERDWVCDKEIYVANAIAYSRLGEVFGSLIFGWLGDIYGRKFTYILSLVFLVAGRSISIFGGDSFSVFSFGCIVASFPSWAAYQSITVISLEICSAARRTRAVTIRAAAWTIGLCLMPFLYWWLQNWKWFLILTTIPQAGFLLFSWKMIESPRWHWVEGKNEACIKVLKQIAKSNGKTLSDRTEQELLASKVPKTNSSTGVLALFSNKTIAVNTMLELSSWICVTLSYTVLLISAGEKTDGNPFLEFAWQTAAEMPGNFLGAWLSDKIGRRHSGVLSYGIMSFMWILVTLRSYSSSSSWTQAWWIGTGLFMLNRLFINVTYYVVSLFNMELYPTCLRQTGMSLSGVVASLSSALGPYIIFLGHRVGPVIPSLILTATSLIGVLIVYLLPETLNARLPETIEDAKKFKRRKREDAELKTIKMNGKKDSLFTGGETLLSSHS</sequence>
<dbReference type="SUPFAM" id="SSF103473">
    <property type="entry name" value="MFS general substrate transporter"/>
    <property type="match status" value="1"/>
</dbReference>
<dbReference type="AlphaFoldDB" id="A0A8S4EFX5"/>
<feature type="transmembrane region" description="Helical" evidence="5">
    <location>
        <begin position="393"/>
        <end position="411"/>
    </location>
</feature>
<dbReference type="InterPro" id="IPR005829">
    <property type="entry name" value="Sugar_transporter_CS"/>
</dbReference>
<organism evidence="7 8">
    <name type="scientific">Plutella xylostella</name>
    <name type="common">Diamondback moth</name>
    <name type="synonym">Plutella maculipennis</name>
    <dbReference type="NCBI Taxonomy" id="51655"/>
    <lineage>
        <taxon>Eukaryota</taxon>
        <taxon>Metazoa</taxon>
        <taxon>Ecdysozoa</taxon>
        <taxon>Arthropoda</taxon>
        <taxon>Hexapoda</taxon>
        <taxon>Insecta</taxon>
        <taxon>Pterygota</taxon>
        <taxon>Neoptera</taxon>
        <taxon>Endopterygota</taxon>
        <taxon>Lepidoptera</taxon>
        <taxon>Glossata</taxon>
        <taxon>Ditrysia</taxon>
        <taxon>Yponomeutoidea</taxon>
        <taxon>Plutellidae</taxon>
        <taxon>Plutella</taxon>
    </lineage>
</organism>
<accession>A0A8S4EFX5</accession>
<evidence type="ECO:0000313" key="8">
    <source>
        <dbReference type="Proteomes" id="UP000653454"/>
    </source>
</evidence>
<protein>
    <submittedName>
        <fullName evidence="7">(diamondback moth) hypothetical protein</fullName>
    </submittedName>
</protein>
<feature type="domain" description="Major facilitator superfamily (MFS) profile" evidence="6">
    <location>
        <begin position="37"/>
        <end position="511"/>
    </location>
</feature>
<name>A0A8S4EFX5_PLUXY</name>
<dbReference type="PROSITE" id="PS50850">
    <property type="entry name" value="MFS"/>
    <property type="match status" value="1"/>
</dbReference>
<feature type="transmembrane region" description="Helical" evidence="5">
    <location>
        <begin position="423"/>
        <end position="447"/>
    </location>
</feature>
<evidence type="ECO:0000259" key="6">
    <source>
        <dbReference type="PROSITE" id="PS50850"/>
    </source>
</evidence>
<dbReference type="GO" id="GO:0022857">
    <property type="term" value="F:transmembrane transporter activity"/>
    <property type="evidence" value="ECO:0007669"/>
    <property type="project" value="InterPro"/>
</dbReference>
<dbReference type="Proteomes" id="UP000653454">
    <property type="component" value="Unassembled WGS sequence"/>
</dbReference>
<comment type="subcellular location">
    <subcellularLocation>
        <location evidence="1">Membrane</location>
        <topology evidence="1">Multi-pass membrane protein</topology>
    </subcellularLocation>
</comment>
<dbReference type="GO" id="GO:0016020">
    <property type="term" value="C:membrane"/>
    <property type="evidence" value="ECO:0007669"/>
    <property type="project" value="UniProtKB-SubCell"/>
</dbReference>
<feature type="transmembrane region" description="Helical" evidence="5">
    <location>
        <begin position="459"/>
        <end position="480"/>
    </location>
</feature>
<evidence type="ECO:0000256" key="3">
    <source>
        <dbReference type="ARBA" id="ARBA00022989"/>
    </source>
</evidence>
<dbReference type="InterPro" id="IPR036259">
    <property type="entry name" value="MFS_trans_sf"/>
</dbReference>
<dbReference type="Pfam" id="PF00083">
    <property type="entry name" value="Sugar_tr"/>
    <property type="match status" value="1"/>
</dbReference>
<feature type="transmembrane region" description="Helical" evidence="5">
    <location>
        <begin position="185"/>
        <end position="209"/>
    </location>
</feature>
<dbReference type="InterPro" id="IPR005828">
    <property type="entry name" value="MFS_sugar_transport-like"/>
</dbReference>
<evidence type="ECO:0000256" key="5">
    <source>
        <dbReference type="SAM" id="Phobius"/>
    </source>
</evidence>
<feature type="transmembrane region" description="Helical" evidence="5">
    <location>
        <begin position="247"/>
        <end position="264"/>
    </location>
</feature>
<dbReference type="PANTHER" id="PTHR24064">
    <property type="entry name" value="SOLUTE CARRIER FAMILY 22 MEMBER"/>
    <property type="match status" value="1"/>
</dbReference>
<keyword evidence="2 5" id="KW-0812">Transmembrane</keyword>
<feature type="transmembrane region" description="Helical" evidence="5">
    <location>
        <begin position="221"/>
        <end position="241"/>
    </location>
</feature>
<keyword evidence="8" id="KW-1185">Reference proteome</keyword>
<evidence type="ECO:0000256" key="4">
    <source>
        <dbReference type="ARBA" id="ARBA00023136"/>
    </source>
</evidence>
<dbReference type="Gene3D" id="1.20.1250.20">
    <property type="entry name" value="MFS general substrate transporter like domains"/>
    <property type="match status" value="1"/>
</dbReference>
<keyword evidence="4 5" id="KW-0472">Membrane</keyword>
<proteinExistence type="predicted"/>
<dbReference type="InterPro" id="IPR020846">
    <property type="entry name" value="MFS_dom"/>
</dbReference>
<keyword evidence="3 5" id="KW-1133">Transmembrane helix</keyword>
<feature type="transmembrane region" description="Helical" evidence="5">
    <location>
        <begin position="160"/>
        <end position="179"/>
    </location>
</feature>
<dbReference type="PROSITE" id="PS00216">
    <property type="entry name" value="SUGAR_TRANSPORT_1"/>
    <property type="match status" value="1"/>
</dbReference>
<evidence type="ECO:0000313" key="7">
    <source>
        <dbReference type="EMBL" id="CAG9114385.1"/>
    </source>
</evidence>
<dbReference type="EMBL" id="CAJHNJ030000016">
    <property type="protein sequence ID" value="CAG9114385.1"/>
    <property type="molecule type" value="Genomic_DNA"/>
</dbReference>
<comment type="caution">
    <text evidence="7">The sequence shown here is derived from an EMBL/GenBank/DDBJ whole genome shotgun (WGS) entry which is preliminary data.</text>
</comment>
<evidence type="ECO:0000256" key="2">
    <source>
        <dbReference type="ARBA" id="ARBA00022692"/>
    </source>
</evidence>
<feature type="transmembrane region" description="Helical" evidence="5">
    <location>
        <begin position="24"/>
        <end position="48"/>
    </location>
</feature>